<accession>A0A843UBD5</accession>
<proteinExistence type="predicted"/>
<gene>
    <name evidence="1" type="ORF">Taro_015398</name>
</gene>
<dbReference type="AlphaFoldDB" id="A0A843UBD5"/>
<organism evidence="1 2">
    <name type="scientific">Colocasia esculenta</name>
    <name type="common">Wild taro</name>
    <name type="synonym">Arum esculentum</name>
    <dbReference type="NCBI Taxonomy" id="4460"/>
    <lineage>
        <taxon>Eukaryota</taxon>
        <taxon>Viridiplantae</taxon>
        <taxon>Streptophyta</taxon>
        <taxon>Embryophyta</taxon>
        <taxon>Tracheophyta</taxon>
        <taxon>Spermatophyta</taxon>
        <taxon>Magnoliopsida</taxon>
        <taxon>Liliopsida</taxon>
        <taxon>Araceae</taxon>
        <taxon>Aroideae</taxon>
        <taxon>Colocasieae</taxon>
        <taxon>Colocasia</taxon>
    </lineage>
</organism>
<name>A0A843UBD5_COLES</name>
<evidence type="ECO:0000313" key="1">
    <source>
        <dbReference type="EMBL" id="MQL82922.1"/>
    </source>
</evidence>
<dbReference type="EMBL" id="NMUH01000662">
    <property type="protein sequence ID" value="MQL82922.1"/>
    <property type="molecule type" value="Genomic_DNA"/>
</dbReference>
<reference evidence="1" key="1">
    <citation type="submission" date="2017-07" db="EMBL/GenBank/DDBJ databases">
        <title>Taro Niue Genome Assembly and Annotation.</title>
        <authorList>
            <person name="Atibalentja N."/>
            <person name="Keating K."/>
            <person name="Fields C.J."/>
        </authorList>
    </citation>
    <scope>NUCLEOTIDE SEQUENCE</scope>
    <source>
        <strain evidence="1">Niue_2</strain>
        <tissue evidence="1">Leaf</tissue>
    </source>
</reference>
<comment type="caution">
    <text evidence="1">The sequence shown here is derived from an EMBL/GenBank/DDBJ whole genome shotgun (WGS) entry which is preliminary data.</text>
</comment>
<evidence type="ECO:0000313" key="2">
    <source>
        <dbReference type="Proteomes" id="UP000652761"/>
    </source>
</evidence>
<sequence>MFNSTRDPLPRSWIWMPEHRRYSLPLRFIPSPSAKELCITFRMGIRIAYVTKIRNRHSETVEIPFRGQNSPPERVY</sequence>
<dbReference type="Proteomes" id="UP000652761">
    <property type="component" value="Unassembled WGS sequence"/>
</dbReference>
<protein>
    <submittedName>
        <fullName evidence="1">Uncharacterized protein</fullName>
    </submittedName>
</protein>
<keyword evidence="2" id="KW-1185">Reference proteome</keyword>